<keyword evidence="2" id="KW-1185">Reference proteome</keyword>
<evidence type="ECO:0000313" key="2">
    <source>
        <dbReference type="Proteomes" id="UP001528823"/>
    </source>
</evidence>
<reference evidence="1 2" key="1">
    <citation type="submission" date="2022-11" db="EMBL/GenBank/DDBJ databases">
        <title>Spartinivicinus poritis sp. nov., isolated from scleractinian coral Porites lutea.</title>
        <authorList>
            <person name="Zhang G."/>
            <person name="Cai L."/>
            <person name="Wei Q."/>
        </authorList>
    </citation>
    <scope>NUCLEOTIDE SEQUENCE [LARGE SCALE GENOMIC DNA]</scope>
    <source>
        <strain evidence="1 2">A2-2</strain>
    </source>
</reference>
<proteinExistence type="predicted"/>
<accession>A0ABT5UHV4</accession>
<sequence>MTNDYQDINASLPPMNSRVDVICRYHDRDELITEKIRAYHDNGGEFYLTTVGHNISKLVTHWKLAG</sequence>
<dbReference type="Proteomes" id="UP001528823">
    <property type="component" value="Unassembled WGS sequence"/>
</dbReference>
<dbReference type="RefSeq" id="WP_274691381.1">
    <property type="nucleotide sequence ID" value="NZ_JAPMOU010000051.1"/>
</dbReference>
<gene>
    <name evidence="1" type="ORF">ORQ98_28865</name>
</gene>
<evidence type="ECO:0000313" key="1">
    <source>
        <dbReference type="EMBL" id="MDE1465978.1"/>
    </source>
</evidence>
<organism evidence="1 2">
    <name type="scientific">Spartinivicinus poritis</name>
    <dbReference type="NCBI Taxonomy" id="2994640"/>
    <lineage>
        <taxon>Bacteria</taxon>
        <taxon>Pseudomonadati</taxon>
        <taxon>Pseudomonadota</taxon>
        <taxon>Gammaproteobacteria</taxon>
        <taxon>Oceanospirillales</taxon>
        <taxon>Zooshikellaceae</taxon>
        <taxon>Spartinivicinus</taxon>
    </lineage>
</organism>
<protein>
    <submittedName>
        <fullName evidence="1">Uncharacterized protein</fullName>
    </submittedName>
</protein>
<dbReference type="EMBL" id="JAPMOU010000111">
    <property type="protein sequence ID" value="MDE1465978.1"/>
    <property type="molecule type" value="Genomic_DNA"/>
</dbReference>
<name>A0ABT5UHV4_9GAMM</name>
<comment type="caution">
    <text evidence="1">The sequence shown here is derived from an EMBL/GenBank/DDBJ whole genome shotgun (WGS) entry which is preliminary data.</text>
</comment>